<protein>
    <submittedName>
        <fullName evidence="5">Multiple antibiotic resistance protein MarR</fullName>
    </submittedName>
</protein>
<feature type="domain" description="HTH marR-type" evidence="4">
    <location>
        <begin position="22"/>
        <end position="157"/>
    </location>
</feature>
<evidence type="ECO:0000256" key="3">
    <source>
        <dbReference type="ARBA" id="ARBA00023163"/>
    </source>
</evidence>
<proteinExistence type="predicted"/>
<keyword evidence="2" id="KW-0238">DNA-binding</keyword>
<dbReference type="PRINTS" id="PR00598">
    <property type="entry name" value="HTHMARR"/>
</dbReference>
<reference evidence="5 6" key="1">
    <citation type="submission" date="2015-05" db="EMBL/GenBank/DDBJ databases">
        <authorList>
            <person name="Rodrigo-Torres Lidia"/>
            <person name="Arahal R.David."/>
        </authorList>
    </citation>
    <scope>NUCLEOTIDE SEQUENCE [LARGE SCALE GENOMIC DNA]</scope>
    <source>
        <strain evidence="5 6">CECT 7321</strain>
    </source>
</reference>
<keyword evidence="3" id="KW-0804">Transcription</keyword>
<dbReference type="STRING" id="481446.NIT7645_02228"/>
<sequence>MDHVDFVTQQWEKERPDLDVSAMAVIGRVGRLAQAYQQGMQKTWARYDLNGAKFDVLATLRRSGAPYRLSPGDLLRSTMVSSGTMTNRIDRLEAAGLVSRSVNPDDSRSFLIGLTDKGLALIDEVATAHVQTQAELLTGLTQKEQAALNALLSKALQVASDD</sequence>
<dbReference type="InterPro" id="IPR000835">
    <property type="entry name" value="HTH_MarR-typ"/>
</dbReference>
<evidence type="ECO:0000313" key="6">
    <source>
        <dbReference type="Proteomes" id="UP000043764"/>
    </source>
</evidence>
<dbReference type="RefSeq" id="WP_008561245.1">
    <property type="nucleotide sequence ID" value="NZ_BSKQ01000001.1"/>
</dbReference>
<evidence type="ECO:0000256" key="2">
    <source>
        <dbReference type="ARBA" id="ARBA00023125"/>
    </source>
</evidence>
<evidence type="ECO:0000313" key="5">
    <source>
        <dbReference type="EMBL" id="CRL10980.1"/>
    </source>
</evidence>
<dbReference type="EMBL" id="CVRL01000023">
    <property type="protein sequence ID" value="CRL10980.1"/>
    <property type="molecule type" value="Genomic_DNA"/>
</dbReference>
<dbReference type="OrthoDB" id="32523at2"/>
<dbReference type="AlphaFoldDB" id="A0A0H5DHL2"/>
<dbReference type="PANTHER" id="PTHR42756">
    <property type="entry name" value="TRANSCRIPTIONAL REGULATOR, MARR"/>
    <property type="match status" value="1"/>
</dbReference>
<dbReference type="InterPro" id="IPR036388">
    <property type="entry name" value="WH-like_DNA-bd_sf"/>
</dbReference>
<dbReference type="Gene3D" id="1.10.10.10">
    <property type="entry name" value="Winged helix-like DNA-binding domain superfamily/Winged helix DNA-binding domain"/>
    <property type="match status" value="1"/>
</dbReference>
<evidence type="ECO:0000256" key="1">
    <source>
        <dbReference type="ARBA" id="ARBA00023015"/>
    </source>
</evidence>
<dbReference type="SMART" id="SM00347">
    <property type="entry name" value="HTH_MARR"/>
    <property type="match status" value="1"/>
</dbReference>
<dbReference type="PANTHER" id="PTHR42756:SF1">
    <property type="entry name" value="TRANSCRIPTIONAL REPRESSOR OF EMRAB OPERON"/>
    <property type="match status" value="1"/>
</dbReference>
<keyword evidence="6" id="KW-1185">Reference proteome</keyword>
<dbReference type="InterPro" id="IPR036390">
    <property type="entry name" value="WH_DNA-bd_sf"/>
</dbReference>
<keyword evidence="1" id="KW-0805">Transcription regulation</keyword>
<dbReference type="PROSITE" id="PS50995">
    <property type="entry name" value="HTH_MARR_2"/>
    <property type="match status" value="1"/>
</dbReference>
<dbReference type="Pfam" id="PF12802">
    <property type="entry name" value="MarR_2"/>
    <property type="match status" value="1"/>
</dbReference>
<dbReference type="SUPFAM" id="SSF46785">
    <property type="entry name" value="Winged helix' DNA-binding domain"/>
    <property type="match status" value="1"/>
</dbReference>
<evidence type="ECO:0000259" key="4">
    <source>
        <dbReference type="PROSITE" id="PS50995"/>
    </source>
</evidence>
<organism evidence="5 6">
    <name type="scientific">Phaeobacter italicus</name>
    <dbReference type="NCBI Taxonomy" id="481446"/>
    <lineage>
        <taxon>Bacteria</taxon>
        <taxon>Pseudomonadati</taxon>
        <taxon>Pseudomonadota</taxon>
        <taxon>Alphaproteobacteria</taxon>
        <taxon>Rhodobacterales</taxon>
        <taxon>Roseobacteraceae</taxon>
        <taxon>Phaeobacter</taxon>
    </lineage>
</organism>
<dbReference type="Proteomes" id="UP000043764">
    <property type="component" value="Unassembled WGS sequence"/>
</dbReference>
<name>A0A0H5DHL2_9RHOB</name>
<dbReference type="GO" id="GO:0003700">
    <property type="term" value="F:DNA-binding transcription factor activity"/>
    <property type="evidence" value="ECO:0007669"/>
    <property type="project" value="InterPro"/>
</dbReference>
<accession>A0A0H5DHL2</accession>
<dbReference type="GO" id="GO:0003677">
    <property type="term" value="F:DNA binding"/>
    <property type="evidence" value="ECO:0007669"/>
    <property type="project" value="UniProtKB-KW"/>
</dbReference>
<dbReference type="GeneID" id="78398130"/>
<gene>
    <name evidence="5" type="primary">marR</name>
    <name evidence="5" type="ORF">NIT7321_01829</name>
</gene>